<evidence type="ECO:0000313" key="4">
    <source>
        <dbReference type="Proteomes" id="UP000186819"/>
    </source>
</evidence>
<dbReference type="PANTHER" id="PTHR45947:SF3">
    <property type="entry name" value="SULFOQUINOVOSYL TRANSFERASE SQD2"/>
    <property type="match status" value="1"/>
</dbReference>
<dbReference type="Proteomes" id="UP000186819">
    <property type="component" value="Unassembled WGS sequence"/>
</dbReference>
<gene>
    <name evidence="3" type="ORF">SAMN05421829_106188</name>
</gene>
<dbReference type="InterPro" id="IPR050194">
    <property type="entry name" value="Glycosyltransferase_grp1"/>
</dbReference>
<dbReference type="InterPro" id="IPR001296">
    <property type="entry name" value="Glyco_trans_1"/>
</dbReference>
<dbReference type="RefSeq" id="WP_076602186.1">
    <property type="nucleotide sequence ID" value="NZ_FTMD01000006.1"/>
</dbReference>
<evidence type="ECO:0000313" key="3">
    <source>
        <dbReference type="EMBL" id="SIQ74050.1"/>
    </source>
</evidence>
<accession>A0A1N6V859</accession>
<dbReference type="PANTHER" id="PTHR45947">
    <property type="entry name" value="SULFOQUINOVOSYL TRANSFERASE SQD2"/>
    <property type="match status" value="1"/>
</dbReference>
<evidence type="ECO:0000259" key="2">
    <source>
        <dbReference type="Pfam" id="PF13579"/>
    </source>
</evidence>
<feature type="domain" description="Glycosyl transferase family 1" evidence="1">
    <location>
        <begin position="183"/>
        <end position="333"/>
    </location>
</feature>
<proteinExistence type="predicted"/>
<dbReference type="OrthoDB" id="267270at2"/>
<dbReference type="GO" id="GO:0016758">
    <property type="term" value="F:hexosyltransferase activity"/>
    <property type="evidence" value="ECO:0007669"/>
    <property type="project" value="TreeGrafter"/>
</dbReference>
<reference evidence="4" key="1">
    <citation type="submission" date="2017-01" db="EMBL/GenBank/DDBJ databases">
        <authorList>
            <person name="Varghese N."/>
            <person name="Submissions S."/>
        </authorList>
    </citation>
    <scope>NUCLEOTIDE SEQUENCE [LARGE SCALE GENOMIC DNA]</scope>
    <source>
        <strain evidence="4">ATCC 51758</strain>
    </source>
</reference>
<sequence>MNWAGKRIALIGPLPPPAGGIANQTLQLGELLRAEGLDVELVQVNAPYKPAWVRGVKGLRAGFRLVPYLLRLWAAAGRADLMHVMANSGWSWHLFAAPAVWVAALRGVPVVVNYRGGEAGDFLSRSARWVRPTLLRAGGVLVPSGFLHEIFARHGVATHIVPNVVDLARFKPASSRQGGAGAPHIVVARNLEPIYGISVALHAFARILAEYPQARLSVAGSGPQAGELERLAAQLDLGGHVCFTGRLDRDEMAGLYRDADVMLNPSRVDNTPNSVLEALASGVPVVSTAVGGVPYIVEDGRSALLVPRDDAAAMASAVTRLLRSPELRQQLVECGLREVRRYTWTAVRDTLFAGYTAAVQNGVAPVAVR</sequence>
<protein>
    <submittedName>
        <fullName evidence="3">Glycosyltransferase involved in cell wall bisynthesis</fullName>
    </submittedName>
</protein>
<evidence type="ECO:0000259" key="1">
    <source>
        <dbReference type="Pfam" id="PF00534"/>
    </source>
</evidence>
<dbReference type="SUPFAM" id="SSF53756">
    <property type="entry name" value="UDP-Glycosyltransferase/glycogen phosphorylase"/>
    <property type="match status" value="1"/>
</dbReference>
<dbReference type="Pfam" id="PF13579">
    <property type="entry name" value="Glyco_trans_4_4"/>
    <property type="match status" value="1"/>
</dbReference>
<organism evidence="3 4">
    <name type="scientific">Aromatoleum tolulyticum</name>
    <dbReference type="NCBI Taxonomy" id="34027"/>
    <lineage>
        <taxon>Bacteria</taxon>
        <taxon>Pseudomonadati</taxon>
        <taxon>Pseudomonadota</taxon>
        <taxon>Betaproteobacteria</taxon>
        <taxon>Rhodocyclales</taxon>
        <taxon>Rhodocyclaceae</taxon>
        <taxon>Aromatoleum</taxon>
    </lineage>
</organism>
<dbReference type="CDD" id="cd03801">
    <property type="entry name" value="GT4_PimA-like"/>
    <property type="match status" value="1"/>
</dbReference>
<keyword evidence="3" id="KW-0808">Transferase</keyword>
<name>A0A1N6V859_9RHOO</name>
<dbReference type="AlphaFoldDB" id="A0A1N6V859"/>
<dbReference type="Pfam" id="PF00534">
    <property type="entry name" value="Glycos_transf_1"/>
    <property type="match status" value="1"/>
</dbReference>
<dbReference type="STRING" id="34027.SAMN05421829_106188"/>
<keyword evidence="4" id="KW-1185">Reference proteome</keyword>
<dbReference type="InterPro" id="IPR028098">
    <property type="entry name" value="Glyco_trans_4-like_N"/>
</dbReference>
<feature type="domain" description="Glycosyltransferase subfamily 4-like N-terminal" evidence="2">
    <location>
        <begin position="19"/>
        <end position="163"/>
    </location>
</feature>
<dbReference type="Gene3D" id="3.40.50.2000">
    <property type="entry name" value="Glycogen Phosphorylase B"/>
    <property type="match status" value="2"/>
</dbReference>
<dbReference type="EMBL" id="FTMD01000006">
    <property type="protein sequence ID" value="SIQ74050.1"/>
    <property type="molecule type" value="Genomic_DNA"/>
</dbReference>